<dbReference type="EMBL" id="OW240916">
    <property type="protein sequence ID" value="CAH2297190.1"/>
    <property type="molecule type" value="Genomic_DNA"/>
</dbReference>
<feature type="non-terminal residue" evidence="2">
    <location>
        <position position="74"/>
    </location>
</feature>
<protein>
    <submittedName>
        <fullName evidence="2">Uncharacterized protein</fullName>
    </submittedName>
</protein>
<feature type="region of interest" description="Disordered" evidence="1">
    <location>
        <begin position="1"/>
        <end position="38"/>
    </location>
</feature>
<keyword evidence="3" id="KW-1185">Reference proteome</keyword>
<evidence type="ECO:0000313" key="2">
    <source>
        <dbReference type="EMBL" id="CAH2297190.1"/>
    </source>
</evidence>
<evidence type="ECO:0000256" key="1">
    <source>
        <dbReference type="SAM" id="MobiDB-lite"/>
    </source>
</evidence>
<sequence length="74" mass="8180">MCNNSKQGDDLSVASIPLRSGSQRQTNPPSPASSYRSWTIPKITSELTARKAELFRLLNITEDNERPGPSSDFN</sequence>
<dbReference type="AlphaFoldDB" id="A0AAD1W7Q1"/>
<evidence type="ECO:0000313" key="3">
    <source>
        <dbReference type="Proteomes" id="UP001295444"/>
    </source>
</evidence>
<reference evidence="2" key="1">
    <citation type="submission" date="2022-03" db="EMBL/GenBank/DDBJ databases">
        <authorList>
            <person name="Alioto T."/>
            <person name="Alioto T."/>
            <person name="Gomez Garrido J."/>
        </authorList>
    </citation>
    <scope>NUCLEOTIDE SEQUENCE</scope>
</reference>
<dbReference type="Proteomes" id="UP001295444">
    <property type="component" value="Chromosome 05"/>
</dbReference>
<feature type="compositionally biased region" description="Polar residues" evidence="1">
    <location>
        <begin position="20"/>
        <end position="37"/>
    </location>
</feature>
<proteinExistence type="predicted"/>
<accession>A0AAD1W7Q1</accession>
<name>A0AAD1W7Q1_PELCU</name>
<organism evidence="2 3">
    <name type="scientific">Pelobates cultripes</name>
    <name type="common">Western spadefoot toad</name>
    <dbReference type="NCBI Taxonomy" id="61616"/>
    <lineage>
        <taxon>Eukaryota</taxon>
        <taxon>Metazoa</taxon>
        <taxon>Chordata</taxon>
        <taxon>Craniata</taxon>
        <taxon>Vertebrata</taxon>
        <taxon>Euteleostomi</taxon>
        <taxon>Amphibia</taxon>
        <taxon>Batrachia</taxon>
        <taxon>Anura</taxon>
        <taxon>Pelobatoidea</taxon>
        <taxon>Pelobatidae</taxon>
        <taxon>Pelobates</taxon>
    </lineage>
</organism>
<gene>
    <name evidence="2" type="ORF">PECUL_23A030448</name>
</gene>